<dbReference type="EMBL" id="CATKSH010000002">
    <property type="protein sequence ID" value="CAI9119653.1"/>
    <property type="molecule type" value="Genomic_DNA"/>
</dbReference>
<keyword evidence="1" id="KW-0732">Signal</keyword>
<accession>A0AA35UEM2</accession>
<protein>
    <submittedName>
        <fullName evidence="2">DUF3108 domain-containing protein</fullName>
    </submittedName>
</protein>
<name>A0AA35UEM2_9PROT</name>
<evidence type="ECO:0000256" key="1">
    <source>
        <dbReference type="SAM" id="SignalP"/>
    </source>
</evidence>
<organism evidence="2 3">
    <name type="scientific">Brytella acorum</name>
    <dbReference type="NCBI Taxonomy" id="2959299"/>
    <lineage>
        <taxon>Bacteria</taxon>
        <taxon>Pseudomonadati</taxon>
        <taxon>Pseudomonadota</taxon>
        <taxon>Alphaproteobacteria</taxon>
        <taxon>Acetobacterales</taxon>
        <taxon>Acetobacteraceae</taxon>
        <taxon>Brytella</taxon>
    </lineage>
</organism>
<keyword evidence="3" id="KW-1185">Reference proteome</keyword>
<comment type="caution">
    <text evidence="2">The sequence shown here is derived from an EMBL/GenBank/DDBJ whole genome shotgun (WGS) entry which is preliminary data.</text>
</comment>
<evidence type="ECO:0000313" key="2">
    <source>
        <dbReference type="EMBL" id="CAI9119653.1"/>
    </source>
</evidence>
<gene>
    <name evidence="2" type="ORF">LMG32879_000473</name>
</gene>
<sequence>MSRKSLVAAAILLSLFCSQALAEDPPGQIETRYRIYTHGFHVADAEANYRLLPWGYGIQTHLTAGGLLGWLVRMDINTTASGKFEGQNIVPLQYDSRGYSRGTQRHIAMSYRDHTPVITALSPEESDREPVGDDLRHGTIDTLSAAALLINSMQKDGKCNGSANVFDGLRLTAMEAHGPFSAALPDGMAEFMKGPVLRCDFSGHQIAGFVKDSRHLDQWKAVHPGAAWFENFPGIGLVAVRVEFEHPKIGKLTAILESPPKKF</sequence>
<dbReference type="Proteomes" id="UP001176960">
    <property type="component" value="Unassembled WGS sequence"/>
</dbReference>
<dbReference type="RefSeq" id="WP_289841646.1">
    <property type="nucleotide sequence ID" value="NZ_CATKSH010000002.1"/>
</dbReference>
<reference evidence="2" key="1">
    <citation type="submission" date="2023-03" db="EMBL/GenBank/DDBJ databases">
        <authorList>
            <person name="Cleenwerck I."/>
        </authorList>
    </citation>
    <scope>NUCLEOTIDE SEQUENCE</scope>
    <source>
        <strain evidence="2">LMG 32879</strain>
    </source>
</reference>
<feature type="chain" id="PRO_5041251992" evidence="1">
    <location>
        <begin position="23"/>
        <end position="263"/>
    </location>
</feature>
<evidence type="ECO:0000313" key="3">
    <source>
        <dbReference type="Proteomes" id="UP001176960"/>
    </source>
</evidence>
<proteinExistence type="predicted"/>
<dbReference type="Pfam" id="PF11306">
    <property type="entry name" value="DUF3108"/>
    <property type="match status" value="1"/>
</dbReference>
<feature type="signal peptide" evidence="1">
    <location>
        <begin position="1"/>
        <end position="22"/>
    </location>
</feature>
<dbReference type="AlphaFoldDB" id="A0AA35UEM2"/>
<dbReference type="InterPro" id="IPR021457">
    <property type="entry name" value="DUF3108"/>
</dbReference>